<evidence type="ECO:0000313" key="1">
    <source>
        <dbReference type="EMBL" id="QRO48979.1"/>
    </source>
</evidence>
<reference evidence="2 3" key="1">
    <citation type="submission" date="2018-08" db="EMBL/GenBank/DDBJ databases">
        <title>A genome reference for cultivated species of the human gut microbiota.</title>
        <authorList>
            <person name="Zou Y."/>
            <person name="Xue W."/>
            <person name="Luo G."/>
        </authorList>
    </citation>
    <scope>NUCLEOTIDE SEQUENCE [LARGE SCALE GENOMIC DNA]</scope>
    <source>
        <strain evidence="2 3">OF02-7</strain>
    </source>
</reference>
<sequence>MGKGRKPISNALKKLKGTDQPCRMREEITFDKITEIPGPPSYLCVEAKKVFKVTAQQLADKGVLDVVNINTVLLYASEMGKYIEAEKELKKKGCVIELHNEDGILMKATRNPLDRMASEYLANATRLASELGITPASASRVKVEGRKEEGDEFDKFMRNFGDGEK</sequence>
<dbReference type="GeneID" id="93098380"/>
<organism evidence="2 3">
    <name type="scientific">Butyricimonas virosa</name>
    <dbReference type="NCBI Taxonomy" id="544645"/>
    <lineage>
        <taxon>Bacteria</taxon>
        <taxon>Pseudomonadati</taxon>
        <taxon>Bacteroidota</taxon>
        <taxon>Bacteroidia</taxon>
        <taxon>Bacteroidales</taxon>
        <taxon>Odoribacteraceae</taxon>
        <taxon>Butyricimonas</taxon>
    </lineage>
</organism>
<dbReference type="OrthoDB" id="1008296at2"/>
<evidence type="ECO:0000313" key="2">
    <source>
        <dbReference type="EMBL" id="RGY16708.1"/>
    </source>
</evidence>
<proteinExistence type="predicted"/>
<keyword evidence="4" id="KW-1185">Reference proteome</keyword>
<dbReference type="Proteomes" id="UP000286063">
    <property type="component" value="Unassembled WGS sequence"/>
</dbReference>
<reference evidence="1 4" key="2">
    <citation type="submission" date="2021-02" db="EMBL/GenBank/DDBJ databases">
        <title>FDA dAtabase for Regulatory Grade micrObial Sequences (FDA-ARGOS): Supporting development and validation of Infectious Disease Dx tests.</title>
        <authorList>
            <person name="Carlson P."/>
            <person name="Fischbach M."/>
            <person name="Hastie J."/>
            <person name="Bilen M."/>
            <person name="Cheng A."/>
            <person name="Tallon L."/>
            <person name="Sadzewicz L."/>
            <person name="Zhao X."/>
            <person name="Boylan J."/>
            <person name="Ott S."/>
            <person name="Bowen H."/>
            <person name="Vavikolanu K."/>
            <person name="Mehta A."/>
            <person name="Aluvathingal J."/>
            <person name="Nadendla S."/>
            <person name="Yan Y."/>
            <person name="Sichtig H."/>
        </authorList>
    </citation>
    <scope>NUCLEOTIDE SEQUENCE [LARGE SCALE GENOMIC DNA]</scope>
    <source>
        <strain evidence="1 4">FDAARGOS_1229</strain>
    </source>
</reference>
<evidence type="ECO:0000313" key="4">
    <source>
        <dbReference type="Proteomes" id="UP000654720"/>
    </source>
</evidence>
<dbReference type="EMBL" id="CP069450">
    <property type="protein sequence ID" value="QRO48979.1"/>
    <property type="molecule type" value="Genomic_DNA"/>
</dbReference>
<dbReference type="AlphaFoldDB" id="A0A413IMM0"/>
<gene>
    <name evidence="2" type="ORF">DXA50_11155</name>
    <name evidence="1" type="ORF">I6J59_13710</name>
</gene>
<dbReference type="Pfam" id="PF05119">
    <property type="entry name" value="Terminase_4"/>
    <property type="match status" value="1"/>
</dbReference>
<dbReference type="RefSeq" id="WP_027202367.1">
    <property type="nucleotide sequence ID" value="NZ_CAJKXH010000066.1"/>
</dbReference>
<evidence type="ECO:0000313" key="3">
    <source>
        <dbReference type="Proteomes" id="UP000286063"/>
    </source>
</evidence>
<dbReference type="Proteomes" id="UP000654720">
    <property type="component" value="Chromosome"/>
</dbReference>
<dbReference type="InterPro" id="IPR006448">
    <property type="entry name" value="Phage_term_ssu_P27"/>
</dbReference>
<protein>
    <submittedName>
        <fullName evidence="2">Phage terminase small subunit P27 family</fullName>
    </submittedName>
</protein>
<dbReference type="NCBIfam" id="TIGR01558">
    <property type="entry name" value="sm_term_P27"/>
    <property type="match status" value="1"/>
</dbReference>
<dbReference type="EMBL" id="QSCR01000018">
    <property type="protein sequence ID" value="RGY16708.1"/>
    <property type="molecule type" value="Genomic_DNA"/>
</dbReference>
<name>A0A413IMM0_9BACT</name>
<accession>A0A413IMM0</accession>